<dbReference type="RefSeq" id="WP_317490921.1">
    <property type="nucleotide sequence ID" value="NZ_CP136051.1"/>
</dbReference>
<proteinExistence type="predicted"/>
<name>A0ABZ0IWI0_9BACT</name>
<dbReference type="Proteomes" id="UP001302349">
    <property type="component" value="Chromosome"/>
</dbReference>
<keyword evidence="2" id="KW-1185">Reference proteome</keyword>
<accession>A0ABZ0IWI0</accession>
<gene>
    <name evidence="1" type="ORF">RT717_06445</name>
</gene>
<evidence type="ECO:0000313" key="1">
    <source>
        <dbReference type="EMBL" id="WOK08275.1"/>
    </source>
</evidence>
<protein>
    <submittedName>
        <fullName evidence="1">Uncharacterized protein</fullName>
    </submittedName>
</protein>
<reference evidence="1 2" key="1">
    <citation type="journal article" date="2023" name="Microbiol. Resour. Announc.">
        <title>Complete Genome Sequence of Imperialibacter roseus strain P4T.</title>
        <authorList>
            <person name="Tizabi D.R."/>
            <person name="Bachvaroff T."/>
            <person name="Hill R.T."/>
        </authorList>
    </citation>
    <scope>NUCLEOTIDE SEQUENCE [LARGE SCALE GENOMIC DNA]</scope>
    <source>
        <strain evidence="1 2">P4T</strain>
    </source>
</reference>
<dbReference type="EMBL" id="CP136051">
    <property type="protein sequence ID" value="WOK08275.1"/>
    <property type="molecule type" value="Genomic_DNA"/>
</dbReference>
<evidence type="ECO:0000313" key="2">
    <source>
        <dbReference type="Proteomes" id="UP001302349"/>
    </source>
</evidence>
<organism evidence="1 2">
    <name type="scientific">Imperialibacter roseus</name>
    <dbReference type="NCBI Taxonomy" id="1324217"/>
    <lineage>
        <taxon>Bacteria</taxon>
        <taxon>Pseudomonadati</taxon>
        <taxon>Bacteroidota</taxon>
        <taxon>Cytophagia</taxon>
        <taxon>Cytophagales</taxon>
        <taxon>Flammeovirgaceae</taxon>
        <taxon>Imperialibacter</taxon>
    </lineage>
</organism>
<sequence length="138" mass="15792">MDINKLDKALIDLVETKIALSGLSYDDPKYDDLEELLHDQEDEFVDNYGDYIEEALRDVHDEFCPDSEVLLPIAYLANEYIKKESDGKVTYTTLTNQGVPVDMDDFPDKKTRIVLIPAPTRLVLIVDAQNQQVVWKAE</sequence>